<evidence type="ECO:0000313" key="2">
    <source>
        <dbReference type="Proteomes" id="UP000323439"/>
    </source>
</evidence>
<keyword evidence="2" id="KW-1185">Reference proteome</keyword>
<dbReference type="Proteomes" id="UP000323439">
    <property type="component" value="Unassembled WGS sequence"/>
</dbReference>
<protein>
    <submittedName>
        <fullName evidence="1">Uncharacterized protein YuzE</fullName>
    </submittedName>
</protein>
<proteinExistence type="predicted"/>
<organism evidence="1 2">
    <name type="scientific">Methanobrevibacter millerae</name>
    <dbReference type="NCBI Taxonomy" id="230361"/>
    <lineage>
        <taxon>Archaea</taxon>
        <taxon>Methanobacteriati</taxon>
        <taxon>Methanobacteriota</taxon>
        <taxon>Methanomada group</taxon>
        <taxon>Methanobacteria</taxon>
        <taxon>Methanobacteriales</taxon>
        <taxon>Methanobacteriaceae</taxon>
        <taxon>Methanobrevibacter</taxon>
    </lineage>
</organism>
<dbReference type="OrthoDB" id="68496at2157"/>
<name>A0A1G5V9N3_9EURY</name>
<reference evidence="1 2" key="1">
    <citation type="submission" date="2016-10" db="EMBL/GenBank/DDBJ databases">
        <authorList>
            <person name="Varghese N."/>
            <person name="Submissions S."/>
        </authorList>
    </citation>
    <scope>NUCLEOTIDE SEQUENCE [LARGE SCALE GENOMIC DNA]</scope>
    <source>
        <strain evidence="1 2">DSM 16643</strain>
    </source>
</reference>
<evidence type="ECO:0000313" key="1">
    <source>
        <dbReference type="EMBL" id="SDA42641.1"/>
    </source>
</evidence>
<dbReference type="Pfam" id="PF10049">
    <property type="entry name" value="DUF2283"/>
    <property type="match status" value="1"/>
</dbReference>
<dbReference type="RefSeq" id="WP_149731103.1">
    <property type="nucleotide sequence ID" value="NZ_FMXB01000003.1"/>
</dbReference>
<gene>
    <name evidence="1" type="ORF">SAMN02910315_00463</name>
</gene>
<dbReference type="AlphaFoldDB" id="A0A1G5V9N3"/>
<accession>A0A1G5V9N3</accession>
<sequence length="118" mass="13568">MSNNQAEYDYDDNGDSLFICLINHYKYKHSVELDNDVILDLDINDKPMAVEFLNASKLFNANKSYLNDLNKITLKIKVTKDSITLNCIIRNNNNSFKLNAITDNCDNIPKVETQLLYS</sequence>
<dbReference type="EMBL" id="FMXB01000003">
    <property type="protein sequence ID" value="SDA42641.1"/>
    <property type="molecule type" value="Genomic_DNA"/>
</dbReference>
<dbReference type="InterPro" id="IPR019270">
    <property type="entry name" value="DUF2283"/>
</dbReference>